<gene>
    <name evidence="1" type="ORF">SK803_46270</name>
</gene>
<dbReference type="EMBL" id="JAXAVW010000083">
    <property type="protein sequence ID" value="MDX8037646.1"/>
    <property type="molecule type" value="Genomic_DNA"/>
</dbReference>
<organism evidence="1 2">
    <name type="scientific">Lentzea miocenica</name>
    <dbReference type="NCBI Taxonomy" id="3095431"/>
    <lineage>
        <taxon>Bacteria</taxon>
        <taxon>Bacillati</taxon>
        <taxon>Actinomycetota</taxon>
        <taxon>Actinomycetes</taxon>
        <taxon>Pseudonocardiales</taxon>
        <taxon>Pseudonocardiaceae</taxon>
        <taxon>Lentzea</taxon>
    </lineage>
</organism>
<accession>A0ABU4THN5</accession>
<name>A0ABU4THN5_9PSEU</name>
<evidence type="ECO:0000313" key="1">
    <source>
        <dbReference type="EMBL" id="MDX8037646.1"/>
    </source>
</evidence>
<protein>
    <submittedName>
        <fullName evidence="1">Uncharacterized protein</fullName>
    </submittedName>
</protein>
<reference evidence="1 2" key="1">
    <citation type="submission" date="2023-11" db="EMBL/GenBank/DDBJ databases">
        <title>Lentzea sokolovensis, sp. nov., Lentzea kristufkii, sp. nov., and Lentzea miocenensis, sp. nov., rare actinobacteria from Sokolov Coal Basin, Miocene lacustrine sediment, Czech Republic.</title>
        <authorList>
            <person name="Lara A."/>
            <person name="Kotroba L."/>
            <person name="Nouioui I."/>
            <person name="Neumann-Schaal M."/>
            <person name="Mast Y."/>
            <person name="Chronakova A."/>
        </authorList>
    </citation>
    <scope>NUCLEOTIDE SEQUENCE [LARGE SCALE GENOMIC DNA]</scope>
    <source>
        <strain evidence="1 2">BCCO 10_0856</strain>
    </source>
</reference>
<sequence>MTAITIALGLVAASTWTWVVGDHFDWWQRAAAHRRYQRHSH</sequence>
<reference evidence="1 2" key="2">
    <citation type="submission" date="2023-11" db="EMBL/GenBank/DDBJ databases">
        <authorList>
            <person name="Lara A.C."/>
            <person name="Chronakova A."/>
        </authorList>
    </citation>
    <scope>NUCLEOTIDE SEQUENCE [LARGE SCALE GENOMIC DNA]</scope>
    <source>
        <strain evidence="1 2">BCCO 10_0856</strain>
    </source>
</reference>
<proteinExistence type="predicted"/>
<evidence type="ECO:0000313" key="2">
    <source>
        <dbReference type="Proteomes" id="UP001285521"/>
    </source>
</evidence>
<keyword evidence="2" id="KW-1185">Reference proteome</keyword>
<comment type="caution">
    <text evidence="1">The sequence shown here is derived from an EMBL/GenBank/DDBJ whole genome shotgun (WGS) entry which is preliminary data.</text>
</comment>
<dbReference type="RefSeq" id="WP_319972629.1">
    <property type="nucleotide sequence ID" value="NZ_JAXAVW010000083.1"/>
</dbReference>
<dbReference type="Proteomes" id="UP001285521">
    <property type="component" value="Unassembled WGS sequence"/>
</dbReference>